<name>A0A166LE99_9AGAM</name>
<protein>
    <submittedName>
        <fullName evidence="1">Uncharacterized protein</fullName>
    </submittedName>
</protein>
<dbReference type="EMBL" id="KV417536">
    <property type="protein sequence ID" value="KZP22863.1"/>
    <property type="molecule type" value="Genomic_DNA"/>
</dbReference>
<reference evidence="1 2" key="1">
    <citation type="journal article" date="2016" name="Mol. Biol. Evol.">
        <title>Comparative Genomics of Early-Diverging Mushroom-Forming Fungi Provides Insights into the Origins of Lignocellulose Decay Capabilities.</title>
        <authorList>
            <person name="Nagy L.G."/>
            <person name="Riley R."/>
            <person name="Tritt A."/>
            <person name="Adam C."/>
            <person name="Daum C."/>
            <person name="Floudas D."/>
            <person name="Sun H."/>
            <person name="Yadav J.S."/>
            <person name="Pangilinan J."/>
            <person name="Larsson K.H."/>
            <person name="Matsuura K."/>
            <person name="Barry K."/>
            <person name="Labutti K."/>
            <person name="Kuo R."/>
            <person name="Ohm R.A."/>
            <person name="Bhattacharya S.S."/>
            <person name="Shirouzu T."/>
            <person name="Yoshinaga Y."/>
            <person name="Martin F.M."/>
            <person name="Grigoriev I.V."/>
            <person name="Hibbett D.S."/>
        </authorList>
    </citation>
    <scope>NUCLEOTIDE SEQUENCE [LARGE SCALE GENOMIC DNA]</scope>
    <source>
        <strain evidence="1 2">CBS 109695</strain>
    </source>
</reference>
<proteinExistence type="predicted"/>
<organism evidence="1 2">
    <name type="scientific">Athelia psychrophila</name>
    <dbReference type="NCBI Taxonomy" id="1759441"/>
    <lineage>
        <taxon>Eukaryota</taxon>
        <taxon>Fungi</taxon>
        <taxon>Dikarya</taxon>
        <taxon>Basidiomycota</taxon>
        <taxon>Agaricomycotina</taxon>
        <taxon>Agaricomycetes</taxon>
        <taxon>Agaricomycetidae</taxon>
        <taxon>Atheliales</taxon>
        <taxon>Atheliaceae</taxon>
        <taxon>Athelia</taxon>
    </lineage>
</organism>
<sequence>MIASQASTLTPGIISVTPGDWATLLYNEGDYDAVDPAQSLFRIWAPPGLRN</sequence>
<keyword evidence="2" id="KW-1185">Reference proteome</keyword>
<accession>A0A166LE99</accession>
<evidence type="ECO:0000313" key="1">
    <source>
        <dbReference type="EMBL" id="KZP22863.1"/>
    </source>
</evidence>
<evidence type="ECO:0000313" key="2">
    <source>
        <dbReference type="Proteomes" id="UP000076532"/>
    </source>
</evidence>
<dbReference type="Proteomes" id="UP000076532">
    <property type="component" value="Unassembled WGS sequence"/>
</dbReference>
<gene>
    <name evidence="1" type="ORF">FIBSPDRAFT_952438</name>
</gene>
<dbReference type="OrthoDB" id="3220614at2759"/>
<dbReference type="AlphaFoldDB" id="A0A166LE99"/>